<organism evidence="1 2">
    <name type="scientific">Pluteus cervinus</name>
    <dbReference type="NCBI Taxonomy" id="181527"/>
    <lineage>
        <taxon>Eukaryota</taxon>
        <taxon>Fungi</taxon>
        <taxon>Dikarya</taxon>
        <taxon>Basidiomycota</taxon>
        <taxon>Agaricomycotina</taxon>
        <taxon>Agaricomycetes</taxon>
        <taxon>Agaricomycetidae</taxon>
        <taxon>Agaricales</taxon>
        <taxon>Pluteineae</taxon>
        <taxon>Pluteaceae</taxon>
        <taxon>Pluteus</taxon>
    </lineage>
</organism>
<gene>
    <name evidence="1" type="ORF">BDN72DRAFT_832449</name>
</gene>
<proteinExistence type="predicted"/>
<sequence length="433" mass="49229">MGGVCCCFSEPIDFDAEVTLYHFDLHRAVGKGAFGKVRVVEHKRSKKLYALKYIDKARCIKQKAVANVIQERRLLEEIDHPFVVNLRYAFQDDENCFFVLDLMLGGDLRFHLERKGNITEDVVRFWVAELACGLRYLHRQRIIHRDIKPDNILLDSMGHAHLTDFNVAIHYSERRNHTSVAGSMAYMAPQVIGRKGYSWQIDWWSLGVTAYELLFHKRPFDGRSADKMTQSILKDPLKFPEDASSECSDAGLSALRGFIERDPHVRLGCRPNGQGFQDVKTHPWFSTINWDTLEAKESQPPFVPDMKQANFDVSHELDEFLMVEKPLTHSKRKANADLDKLKPELRQLEEQFTVYDFSHPQRKSYYPHNQPVTTVGTVSETDRTIGQSTTTGSIIPTATIAERSQAGSPLHDTDTTAHPPLPPLPSSHGSIAS</sequence>
<dbReference type="EMBL" id="ML208264">
    <property type="protein sequence ID" value="TFK75141.1"/>
    <property type="molecule type" value="Genomic_DNA"/>
</dbReference>
<protein>
    <submittedName>
        <fullName evidence="1">Kinase-like protein</fullName>
    </submittedName>
</protein>
<name>A0ACD3BBD4_9AGAR</name>
<reference evidence="1 2" key="1">
    <citation type="journal article" date="2019" name="Nat. Ecol. Evol.">
        <title>Megaphylogeny resolves global patterns of mushroom evolution.</title>
        <authorList>
            <person name="Varga T."/>
            <person name="Krizsan K."/>
            <person name="Foldi C."/>
            <person name="Dima B."/>
            <person name="Sanchez-Garcia M."/>
            <person name="Sanchez-Ramirez S."/>
            <person name="Szollosi G.J."/>
            <person name="Szarkandi J.G."/>
            <person name="Papp V."/>
            <person name="Albert L."/>
            <person name="Andreopoulos W."/>
            <person name="Angelini C."/>
            <person name="Antonin V."/>
            <person name="Barry K.W."/>
            <person name="Bougher N.L."/>
            <person name="Buchanan P."/>
            <person name="Buyck B."/>
            <person name="Bense V."/>
            <person name="Catcheside P."/>
            <person name="Chovatia M."/>
            <person name="Cooper J."/>
            <person name="Damon W."/>
            <person name="Desjardin D."/>
            <person name="Finy P."/>
            <person name="Geml J."/>
            <person name="Haridas S."/>
            <person name="Hughes K."/>
            <person name="Justo A."/>
            <person name="Karasinski D."/>
            <person name="Kautmanova I."/>
            <person name="Kiss B."/>
            <person name="Kocsube S."/>
            <person name="Kotiranta H."/>
            <person name="LaButti K.M."/>
            <person name="Lechner B.E."/>
            <person name="Liimatainen K."/>
            <person name="Lipzen A."/>
            <person name="Lukacs Z."/>
            <person name="Mihaltcheva S."/>
            <person name="Morgado L.N."/>
            <person name="Niskanen T."/>
            <person name="Noordeloos M.E."/>
            <person name="Ohm R.A."/>
            <person name="Ortiz-Santana B."/>
            <person name="Ovrebo C."/>
            <person name="Racz N."/>
            <person name="Riley R."/>
            <person name="Savchenko A."/>
            <person name="Shiryaev A."/>
            <person name="Soop K."/>
            <person name="Spirin V."/>
            <person name="Szebenyi C."/>
            <person name="Tomsovsky M."/>
            <person name="Tulloss R.E."/>
            <person name="Uehling J."/>
            <person name="Grigoriev I.V."/>
            <person name="Vagvolgyi C."/>
            <person name="Papp T."/>
            <person name="Martin F.M."/>
            <person name="Miettinen O."/>
            <person name="Hibbett D.S."/>
            <person name="Nagy L.G."/>
        </authorList>
    </citation>
    <scope>NUCLEOTIDE SEQUENCE [LARGE SCALE GENOMIC DNA]</scope>
    <source>
        <strain evidence="1 2">NL-1719</strain>
    </source>
</reference>
<accession>A0ACD3BBD4</accession>
<dbReference type="Proteomes" id="UP000308600">
    <property type="component" value="Unassembled WGS sequence"/>
</dbReference>
<keyword evidence="2" id="KW-1185">Reference proteome</keyword>
<evidence type="ECO:0000313" key="1">
    <source>
        <dbReference type="EMBL" id="TFK75141.1"/>
    </source>
</evidence>
<evidence type="ECO:0000313" key="2">
    <source>
        <dbReference type="Proteomes" id="UP000308600"/>
    </source>
</evidence>